<comment type="similarity">
    <text evidence="2">Belongs to the oxygen-dependent FAD-linked oxidoreductase family.</text>
</comment>
<accession>A0A9P4V4Y5</accession>
<sequence>MIGVAATQAGFLAGLQPLLSNESSIYLPDSQQYVDATTRWDASTHPRLSAVVKVASEADVQRTVSCIEYANTHNIPFLGIGGGHGGSTALNHIQNGIGIWLRGLEGVNITADGKEAIVQAGHTTGEVAQQLWNKGKIAVTGGCDCVGFISPILGGGHGWLQGRYGLLADNLVSARLILANGTAMTVDSQTPDLFWALRGAGHNFGIVTSVHYRVHDRVAGQDGFGRATFTFRQDKVEGIYTIANQWLAAENRPVELAHWTNIVINATDKKPVISFFIYWQGDAVPAQYTDPLKALDPVSYIEEWLDLANLNAANGASEDGPACAKGGSHRTFPVNLVKYDTENMKRVVDIFSKLPAAFASSSVMLEGLGTNRVREIAEESTAFPHRSSNILASPLLSYAANDSSLDAVALDFGKQFRAAFLNNTEQPLRAYVNYANGDESNGATYGYDSWRLQRLQALKRLYDPTSKFSFYEPIEI</sequence>
<dbReference type="InterPro" id="IPR016169">
    <property type="entry name" value="FAD-bd_PCMH_sub2"/>
</dbReference>
<dbReference type="PROSITE" id="PS51387">
    <property type="entry name" value="FAD_PCMH"/>
    <property type="match status" value="1"/>
</dbReference>
<proteinExistence type="inferred from homology"/>
<dbReference type="AlphaFoldDB" id="A0A9P4V4Y5"/>
<dbReference type="InterPro" id="IPR012951">
    <property type="entry name" value="BBE"/>
</dbReference>
<dbReference type="Pfam" id="PF08031">
    <property type="entry name" value="BBE"/>
    <property type="match status" value="1"/>
</dbReference>
<dbReference type="OrthoDB" id="415825at2759"/>
<evidence type="ECO:0000256" key="4">
    <source>
        <dbReference type="ARBA" id="ARBA00022827"/>
    </source>
</evidence>
<dbReference type="Gene3D" id="3.30.465.10">
    <property type="match status" value="1"/>
</dbReference>
<dbReference type="Gene3D" id="3.40.462.20">
    <property type="match status" value="1"/>
</dbReference>
<comment type="caution">
    <text evidence="7">The sequence shown here is derived from an EMBL/GenBank/DDBJ whole genome shotgun (WGS) entry which is preliminary data.</text>
</comment>
<dbReference type="SUPFAM" id="SSF56176">
    <property type="entry name" value="FAD-binding/transporter-associated domain-like"/>
    <property type="match status" value="1"/>
</dbReference>
<feature type="domain" description="FAD-binding PCMH-type" evidence="6">
    <location>
        <begin position="44"/>
        <end position="217"/>
    </location>
</feature>
<dbReference type="Gene3D" id="3.30.43.10">
    <property type="entry name" value="Uridine Diphospho-n-acetylenolpyruvylglucosamine Reductase, domain 2"/>
    <property type="match status" value="1"/>
</dbReference>
<dbReference type="Pfam" id="PF01565">
    <property type="entry name" value="FAD_binding_4"/>
    <property type="match status" value="1"/>
</dbReference>
<dbReference type="InterPro" id="IPR036318">
    <property type="entry name" value="FAD-bd_PCMH-like_sf"/>
</dbReference>
<keyword evidence="4" id="KW-0274">FAD</keyword>
<evidence type="ECO:0000313" key="7">
    <source>
        <dbReference type="EMBL" id="KAF2735810.1"/>
    </source>
</evidence>
<dbReference type="InterPro" id="IPR016166">
    <property type="entry name" value="FAD-bd_PCMH"/>
</dbReference>
<comment type="cofactor">
    <cofactor evidence="1">
        <name>FAD</name>
        <dbReference type="ChEBI" id="CHEBI:57692"/>
    </cofactor>
</comment>
<evidence type="ECO:0000259" key="6">
    <source>
        <dbReference type="PROSITE" id="PS51387"/>
    </source>
</evidence>
<evidence type="ECO:0000256" key="5">
    <source>
        <dbReference type="ARBA" id="ARBA00023002"/>
    </source>
</evidence>
<dbReference type="GO" id="GO:0071949">
    <property type="term" value="F:FAD binding"/>
    <property type="evidence" value="ECO:0007669"/>
    <property type="project" value="InterPro"/>
</dbReference>
<reference evidence="7" key="1">
    <citation type="journal article" date="2020" name="Stud. Mycol.">
        <title>101 Dothideomycetes genomes: a test case for predicting lifestyles and emergence of pathogens.</title>
        <authorList>
            <person name="Haridas S."/>
            <person name="Albert R."/>
            <person name="Binder M."/>
            <person name="Bloem J."/>
            <person name="Labutti K."/>
            <person name="Salamov A."/>
            <person name="Andreopoulos B."/>
            <person name="Baker S."/>
            <person name="Barry K."/>
            <person name="Bills G."/>
            <person name="Bluhm B."/>
            <person name="Cannon C."/>
            <person name="Castanera R."/>
            <person name="Culley D."/>
            <person name="Daum C."/>
            <person name="Ezra D."/>
            <person name="Gonzalez J."/>
            <person name="Henrissat B."/>
            <person name="Kuo A."/>
            <person name="Liang C."/>
            <person name="Lipzen A."/>
            <person name="Lutzoni F."/>
            <person name="Magnuson J."/>
            <person name="Mondo S."/>
            <person name="Nolan M."/>
            <person name="Ohm R."/>
            <person name="Pangilinan J."/>
            <person name="Park H.-J."/>
            <person name="Ramirez L."/>
            <person name="Alfaro M."/>
            <person name="Sun H."/>
            <person name="Tritt A."/>
            <person name="Yoshinaga Y."/>
            <person name="Zwiers L.-H."/>
            <person name="Turgeon B."/>
            <person name="Goodwin S."/>
            <person name="Spatafora J."/>
            <person name="Crous P."/>
            <person name="Grigoriev I."/>
        </authorList>
    </citation>
    <scope>NUCLEOTIDE SEQUENCE</scope>
    <source>
        <strain evidence="7">CBS 125425</strain>
    </source>
</reference>
<dbReference type="PANTHER" id="PTHR42973:SF9">
    <property type="entry name" value="FAD-BINDING PCMH-TYPE DOMAIN-CONTAINING PROTEIN-RELATED"/>
    <property type="match status" value="1"/>
</dbReference>
<keyword evidence="8" id="KW-1185">Reference proteome</keyword>
<evidence type="ECO:0000256" key="2">
    <source>
        <dbReference type="ARBA" id="ARBA00005466"/>
    </source>
</evidence>
<dbReference type="InterPro" id="IPR016167">
    <property type="entry name" value="FAD-bd_PCMH_sub1"/>
</dbReference>
<organism evidence="7 8">
    <name type="scientific">Polyplosphaeria fusca</name>
    <dbReference type="NCBI Taxonomy" id="682080"/>
    <lineage>
        <taxon>Eukaryota</taxon>
        <taxon>Fungi</taxon>
        <taxon>Dikarya</taxon>
        <taxon>Ascomycota</taxon>
        <taxon>Pezizomycotina</taxon>
        <taxon>Dothideomycetes</taxon>
        <taxon>Pleosporomycetidae</taxon>
        <taxon>Pleosporales</taxon>
        <taxon>Tetraplosphaeriaceae</taxon>
        <taxon>Polyplosphaeria</taxon>
    </lineage>
</organism>
<gene>
    <name evidence="7" type="ORF">EJ04DRAFT_599197</name>
</gene>
<dbReference type="PANTHER" id="PTHR42973">
    <property type="entry name" value="BINDING OXIDOREDUCTASE, PUTATIVE (AFU_ORTHOLOGUE AFUA_1G17690)-RELATED"/>
    <property type="match status" value="1"/>
</dbReference>
<protein>
    <submittedName>
        <fullName evidence="7">FAD-binding domain-containing protein</fullName>
    </submittedName>
</protein>
<dbReference type="Proteomes" id="UP000799444">
    <property type="component" value="Unassembled WGS sequence"/>
</dbReference>
<keyword evidence="5" id="KW-0560">Oxidoreductase</keyword>
<evidence type="ECO:0000256" key="3">
    <source>
        <dbReference type="ARBA" id="ARBA00022630"/>
    </source>
</evidence>
<keyword evidence="3" id="KW-0285">Flavoprotein</keyword>
<name>A0A9P4V4Y5_9PLEO</name>
<dbReference type="InterPro" id="IPR006094">
    <property type="entry name" value="Oxid_FAD_bind_N"/>
</dbReference>
<evidence type="ECO:0000256" key="1">
    <source>
        <dbReference type="ARBA" id="ARBA00001974"/>
    </source>
</evidence>
<dbReference type="GO" id="GO:0016491">
    <property type="term" value="F:oxidoreductase activity"/>
    <property type="evidence" value="ECO:0007669"/>
    <property type="project" value="UniProtKB-KW"/>
</dbReference>
<dbReference type="InterPro" id="IPR050416">
    <property type="entry name" value="FAD-linked_Oxidoreductase"/>
</dbReference>
<evidence type="ECO:0000313" key="8">
    <source>
        <dbReference type="Proteomes" id="UP000799444"/>
    </source>
</evidence>
<dbReference type="EMBL" id="ML996131">
    <property type="protein sequence ID" value="KAF2735810.1"/>
    <property type="molecule type" value="Genomic_DNA"/>
</dbReference>